<reference evidence="1 2" key="1">
    <citation type="submission" date="2017-06" db="EMBL/GenBank/DDBJ databases">
        <authorList>
            <person name="Kim H.J."/>
            <person name="Triplett B.A."/>
        </authorList>
    </citation>
    <scope>NUCLEOTIDE SEQUENCE [LARGE SCALE GENOMIC DNA]</scope>
    <source>
        <strain evidence="1">FRACA_ARgP5</strain>
    </source>
</reference>
<evidence type="ECO:0000313" key="1">
    <source>
        <dbReference type="EMBL" id="SNQ45251.1"/>
    </source>
</evidence>
<keyword evidence="2" id="KW-1185">Reference proteome</keyword>
<sequence>MYVAPLLPAPNTARLEARSARYRGNDPVRGRQRGHLTGAAGGLLALEERLPILRPVENQGIVTRVHDGLRDHLCWAEGRASEPTAGVI</sequence>
<dbReference type="AlphaFoldDB" id="A0A2I2KHV9"/>
<protein>
    <submittedName>
        <fullName evidence="1">Uncharacterized protein</fullName>
    </submittedName>
</protein>
<dbReference type="Proteomes" id="UP000234331">
    <property type="component" value="Unassembled WGS sequence"/>
</dbReference>
<organism evidence="1 2">
    <name type="scientific">Frankia canadensis</name>
    <dbReference type="NCBI Taxonomy" id="1836972"/>
    <lineage>
        <taxon>Bacteria</taxon>
        <taxon>Bacillati</taxon>
        <taxon>Actinomycetota</taxon>
        <taxon>Actinomycetes</taxon>
        <taxon>Frankiales</taxon>
        <taxon>Frankiaceae</taxon>
        <taxon>Frankia</taxon>
    </lineage>
</organism>
<dbReference type="EMBL" id="FZMO01000001">
    <property type="protein sequence ID" value="SNQ45251.1"/>
    <property type="molecule type" value="Genomic_DNA"/>
</dbReference>
<evidence type="ECO:0000313" key="2">
    <source>
        <dbReference type="Proteomes" id="UP000234331"/>
    </source>
</evidence>
<gene>
    <name evidence="1" type="ORF">FRACA_10010</name>
</gene>
<name>A0A2I2KHV9_9ACTN</name>
<accession>A0A2I2KHV9</accession>
<proteinExistence type="predicted"/>